<dbReference type="EMBL" id="CP036525">
    <property type="protein sequence ID" value="QDT06935.1"/>
    <property type="molecule type" value="Genomic_DNA"/>
</dbReference>
<dbReference type="KEGG" id="rlc:K227x_53590"/>
<dbReference type="KEGG" id="rlc:K227x_25350"/>
<dbReference type="AlphaFoldDB" id="A0A517NIH0"/>
<evidence type="ECO:0000313" key="4">
    <source>
        <dbReference type="Proteomes" id="UP000318538"/>
    </source>
</evidence>
<evidence type="ECO:0000313" key="3">
    <source>
        <dbReference type="EMBL" id="QDT06935.1"/>
    </source>
</evidence>
<feature type="compositionally biased region" description="Basic and acidic residues" evidence="1">
    <location>
        <begin position="74"/>
        <end position="90"/>
    </location>
</feature>
<reference evidence="3 4" key="1">
    <citation type="submission" date="2019-02" db="EMBL/GenBank/DDBJ databases">
        <title>Deep-cultivation of Planctomycetes and their phenomic and genomic characterization uncovers novel biology.</title>
        <authorList>
            <person name="Wiegand S."/>
            <person name="Jogler M."/>
            <person name="Boedeker C."/>
            <person name="Pinto D."/>
            <person name="Vollmers J."/>
            <person name="Rivas-Marin E."/>
            <person name="Kohn T."/>
            <person name="Peeters S.H."/>
            <person name="Heuer A."/>
            <person name="Rast P."/>
            <person name="Oberbeckmann S."/>
            <person name="Bunk B."/>
            <person name="Jeske O."/>
            <person name="Meyerdierks A."/>
            <person name="Storesund J.E."/>
            <person name="Kallscheuer N."/>
            <person name="Luecker S."/>
            <person name="Lage O.M."/>
            <person name="Pohl T."/>
            <person name="Merkel B.J."/>
            <person name="Hornburger P."/>
            <person name="Mueller R.-W."/>
            <person name="Bruemmer F."/>
            <person name="Labrenz M."/>
            <person name="Spormann A.M."/>
            <person name="Op den Camp H."/>
            <person name="Overmann J."/>
            <person name="Amann R."/>
            <person name="Jetten M.S.M."/>
            <person name="Mascher T."/>
            <person name="Medema M.H."/>
            <person name="Devos D.P."/>
            <person name="Kaster A.-K."/>
            <person name="Ovreas L."/>
            <person name="Rohde M."/>
            <person name="Galperin M.Y."/>
            <person name="Jogler C."/>
        </authorList>
    </citation>
    <scope>NUCLEOTIDE SEQUENCE [LARGE SCALE GENOMIC DNA]</scope>
    <source>
        <strain evidence="3 4">K22_7</strain>
    </source>
</reference>
<dbReference type="RefSeq" id="WP_145169668.1">
    <property type="nucleotide sequence ID" value="NZ_CP036525.1"/>
</dbReference>
<dbReference type="InterPro" id="IPR011518">
    <property type="entry name" value="Transposase_36"/>
</dbReference>
<dbReference type="OrthoDB" id="251456at2"/>
<keyword evidence="4" id="KW-1185">Reference proteome</keyword>
<feature type="region of interest" description="Disordered" evidence="1">
    <location>
        <begin position="65"/>
        <end position="93"/>
    </location>
</feature>
<dbReference type="NCBIfam" id="NF033519">
    <property type="entry name" value="transpos_ISAzo13"/>
    <property type="match status" value="1"/>
</dbReference>
<evidence type="ECO:0000313" key="2">
    <source>
        <dbReference type="EMBL" id="QDT04146.1"/>
    </source>
</evidence>
<proteinExistence type="predicted"/>
<dbReference type="Pfam" id="PF07592">
    <property type="entry name" value="DDE_Tnp_ISAZ013"/>
    <property type="match status" value="1"/>
</dbReference>
<evidence type="ECO:0000256" key="1">
    <source>
        <dbReference type="SAM" id="MobiDB-lite"/>
    </source>
</evidence>
<name>A0A517NIH0_9BACT</name>
<dbReference type="Proteomes" id="UP000318538">
    <property type="component" value="Chromosome"/>
</dbReference>
<dbReference type="EMBL" id="CP036525">
    <property type="protein sequence ID" value="QDT04146.1"/>
    <property type="molecule type" value="Genomic_DNA"/>
</dbReference>
<sequence length="405" mass="46355">MAFQFESPYSKQIEERMKNVFDSLSEKDRRRYAAIETEKLGYGGQRYISELFGCSEHAIRHGLDEIESLPEDPLGDRQRAEGGGRKQKIDEEPEIEDQLFEIVDIHIAGSPDEPDIIWTHQSPQAIAATLTHDGTPISAPTVADWLEGQDIRRRKIEKSIAGGQSPDRDTQFQEIDRFRSLFREAGDPVFSIDTKAKELLGTMYRDGRAYLSSPMRAFDHDYPSWSDGVLIPHGIYDPVRNHGHLNLGLSHDTSEFACDSFWWFWRRVGRFHYAGAKKILWLCDAGGSNNARYWIFKEDLSRLATRIGLPIQVAHYPPYCSKYNPIERRFFSQVGRTCSGLMMRSAEFAAELMRQTSTATGLSTTAHIIKRAYELKRKATEEFMTRMPITFSNLLPRLNYTANPS</sequence>
<accession>A0A517NIH0</accession>
<gene>
    <name evidence="2" type="ORF">K227x_25350</name>
    <name evidence="3" type="ORF">K227x_53590</name>
</gene>
<organism evidence="3 4">
    <name type="scientific">Rubripirellula lacrimiformis</name>
    <dbReference type="NCBI Taxonomy" id="1930273"/>
    <lineage>
        <taxon>Bacteria</taxon>
        <taxon>Pseudomonadati</taxon>
        <taxon>Planctomycetota</taxon>
        <taxon>Planctomycetia</taxon>
        <taxon>Pirellulales</taxon>
        <taxon>Pirellulaceae</taxon>
        <taxon>Rubripirellula</taxon>
    </lineage>
</organism>
<protein>
    <submittedName>
        <fullName evidence="3">Rhodopirellula transposase</fullName>
    </submittedName>
</protein>